<sequence length="353" mass="40336">MEVKTSKERPHHSCQVVEMTNVKVDGKRSGDDCEYIMHSILRTKSDLSLIEKAEVELQPLFAEYDRCNLSFTSEDEPQDEFVTDAFLSMGDTHTHSVHEYMNGREMSPLQEKWNALTVVPSPLFCMYFILSSLWLSDDDIARATIEDQTYEAGNDECINLSFLPKFYAAPPAPVFAIAIGIILHFPFSFLYHWKYAIELPPGLPRIGHWSRRLDHCFIHVISSCISLGTSGNWNYFYICSLFNLDCAMRHFRKTIFPRRNQIRLALSIFLYAVPILMRGEMVVFLQLVLLMGIAGWFFITYPIGGWSHAAFHVVIAFVPPLLMKEACNLFASQHQIQVAAKCAMMRDLVSSAP</sequence>
<dbReference type="AlphaFoldDB" id="A0A7S2K4T1"/>
<organism evidence="2">
    <name type="scientific">Leptocylindrus danicus</name>
    <dbReference type="NCBI Taxonomy" id="163516"/>
    <lineage>
        <taxon>Eukaryota</taxon>
        <taxon>Sar</taxon>
        <taxon>Stramenopiles</taxon>
        <taxon>Ochrophyta</taxon>
        <taxon>Bacillariophyta</taxon>
        <taxon>Coscinodiscophyceae</taxon>
        <taxon>Chaetocerotophycidae</taxon>
        <taxon>Leptocylindrales</taxon>
        <taxon>Leptocylindraceae</taxon>
        <taxon>Leptocylindrus</taxon>
    </lineage>
</organism>
<feature type="transmembrane region" description="Helical" evidence="1">
    <location>
        <begin position="305"/>
        <end position="323"/>
    </location>
</feature>
<keyword evidence="1" id="KW-0812">Transmembrane</keyword>
<feature type="transmembrane region" description="Helical" evidence="1">
    <location>
        <begin position="268"/>
        <end position="299"/>
    </location>
</feature>
<protein>
    <submittedName>
        <fullName evidence="2">Uncharacterized protein</fullName>
    </submittedName>
</protein>
<evidence type="ECO:0000256" key="1">
    <source>
        <dbReference type="SAM" id="Phobius"/>
    </source>
</evidence>
<dbReference type="EMBL" id="HBGY01007658">
    <property type="protein sequence ID" value="CAD9565056.1"/>
    <property type="molecule type" value="Transcribed_RNA"/>
</dbReference>
<name>A0A7S2K4T1_9STRA</name>
<keyword evidence="1" id="KW-0472">Membrane</keyword>
<accession>A0A7S2K4T1</accession>
<feature type="transmembrane region" description="Helical" evidence="1">
    <location>
        <begin position="172"/>
        <end position="191"/>
    </location>
</feature>
<gene>
    <name evidence="2" type="ORF">LDAN0321_LOCUS4792</name>
</gene>
<evidence type="ECO:0000313" key="2">
    <source>
        <dbReference type="EMBL" id="CAD9565056.1"/>
    </source>
</evidence>
<feature type="transmembrane region" description="Helical" evidence="1">
    <location>
        <begin position="113"/>
        <end position="135"/>
    </location>
</feature>
<reference evidence="2" key="1">
    <citation type="submission" date="2021-01" db="EMBL/GenBank/DDBJ databases">
        <authorList>
            <person name="Corre E."/>
            <person name="Pelletier E."/>
            <person name="Niang G."/>
            <person name="Scheremetjew M."/>
            <person name="Finn R."/>
            <person name="Kale V."/>
            <person name="Holt S."/>
            <person name="Cochrane G."/>
            <person name="Meng A."/>
            <person name="Brown T."/>
            <person name="Cohen L."/>
        </authorList>
    </citation>
    <scope>NUCLEOTIDE SEQUENCE</scope>
    <source>
        <strain evidence="2">B650</strain>
    </source>
</reference>
<proteinExistence type="predicted"/>
<keyword evidence="1" id="KW-1133">Transmembrane helix</keyword>